<comment type="caution">
    <text evidence="2">The sequence shown here is derived from an EMBL/GenBank/DDBJ whole genome shotgun (WGS) entry which is preliminary data.</text>
</comment>
<protein>
    <recommendedName>
        <fullName evidence="1">Tc1-like transposase DDE domain-containing protein</fullName>
    </recommendedName>
</protein>
<name>A0A2T1DVE4_9CYAN</name>
<dbReference type="InterPro" id="IPR047655">
    <property type="entry name" value="Transpos_IS630-like"/>
</dbReference>
<feature type="domain" description="Tc1-like transposase DDE" evidence="1">
    <location>
        <begin position="57"/>
        <end position="192"/>
    </location>
</feature>
<dbReference type="InterPro" id="IPR038717">
    <property type="entry name" value="Tc1-like_DDE_dom"/>
</dbReference>
<dbReference type="GO" id="GO:0003676">
    <property type="term" value="F:nucleic acid binding"/>
    <property type="evidence" value="ECO:0007669"/>
    <property type="project" value="InterPro"/>
</dbReference>
<keyword evidence="3" id="KW-1185">Reference proteome</keyword>
<evidence type="ECO:0000313" key="2">
    <source>
        <dbReference type="EMBL" id="PSB24457.1"/>
    </source>
</evidence>
<dbReference type="Pfam" id="PF13358">
    <property type="entry name" value="DDE_3"/>
    <property type="match status" value="1"/>
</dbReference>
<dbReference type="AlphaFoldDB" id="A0A2T1DVE4"/>
<dbReference type="Gene3D" id="3.30.420.10">
    <property type="entry name" value="Ribonuclease H-like superfamily/Ribonuclease H"/>
    <property type="match status" value="1"/>
</dbReference>
<accession>A0A2T1DVE4</accession>
<dbReference type="Proteomes" id="UP000239576">
    <property type="component" value="Unassembled WGS sequence"/>
</dbReference>
<reference evidence="2 3" key="2">
    <citation type="submission" date="2018-03" db="EMBL/GenBank/DDBJ databases">
        <title>The ancient ancestry and fast evolution of plastids.</title>
        <authorList>
            <person name="Moore K.R."/>
            <person name="Magnabosco C."/>
            <person name="Momper L."/>
            <person name="Gold D.A."/>
            <person name="Bosak T."/>
            <person name="Fournier G.P."/>
        </authorList>
    </citation>
    <scope>NUCLEOTIDE SEQUENCE [LARGE SCALE GENOMIC DNA]</scope>
    <source>
        <strain evidence="2 3">ULC18</strain>
    </source>
</reference>
<proteinExistence type="predicted"/>
<dbReference type="EMBL" id="PVWK01000144">
    <property type="protein sequence ID" value="PSB24457.1"/>
    <property type="molecule type" value="Genomic_DNA"/>
</dbReference>
<evidence type="ECO:0000313" key="3">
    <source>
        <dbReference type="Proteomes" id="UP000239576"/>
    </source>
</evidence>
<sequence>MSWCLTDLKPHRKWHVRSVWLTPRLVSRPLKKLAENLPLLAWHAVTVLGLPGPVRYCCEDETRLGLKTISGRKITAKGVKPKGKVQWQFKATDLYGIVEPATGDPCFYEFTHLNSECFQVFLDLVSEPYKDCMLIIQLDQAGAHKAKRLKLPNNIILLFQPAHAPETNPIERVWQPCKLGLRWQLPKDLDELRLLMRVRLEAMTQAVIASIVGWRSILDALSVAGL</sequence>
<organism evidence="2 3">
    <name type="scientific">Stenomitos frigidus ULC18</name>
    <dbReference type="NCBI Taxonomy" id="2107698"/>
    <lineage>
        <taxon>Bacteria</taxon>
        <taxon>Bacillati</taxon>
        <taxon>Cyanobacteriota</taxon>
        <taxon>Cyanophyceae</taxon>
        <taxon>Leptolyngbyales</taxon>
        <taxon>Leptolyngbyaceae</taxon>
        <taxon>Stenomitos</taxon>
    </lineage>
</organism>
<dbReference type="NCBIfam" id="NF033545">
    <property type="entry name" value="transpos_IS630"/>
    <property type="match status" value="1"/>
</dbReference>
<gene>
    <name evidence="2" type="ORF">C7B82_27080</name>
</gene>
<evidence type="ECO:0000259" key="1">
    <source>
        <dbReference type="Pfam" id="PF13358"/>
    </source>
</evidence>
<dbReference type="InterPro" id="IPR036397">
    <property type="entry name" value="RNaseH_sf"/>
</dbReference>
<reference evidence="3" key="1">
    <citation type="submission" date="2018-02" db="EMBL/GenBank/DDBJ databases">
        <authorList>
            <person name="Moore K."/>
            <person name="Momper L."/>
        </authorList>
    </citation>
    <scope>NUCLEOTIDE SEQUENCE [LARGE SCALE GENOMIC DNA]</scope>
    <source>
        <strain evidence="3">ULC18</strain>
    </source>
</reference>